<accession>A0A8H4A871</accession>
<organism evidence="1 2">
    <name type="scientific">Gigaspora margarita</name>
    <dbReference type="NCBI Taxonomy" id="4874"/>
    <lineage>
        <taxon>Eukaryota</taxon>
        <taxon>Fungi</taxon>
        <taxon>Fungi incertae sedis</taxon>
        <taxon>Mucoromycota</taxon>
        <taxon>Glomeromycotina</taxon>
        <taxon>Glomeromycetes</taxon>
        <taxon>Diversisporales</taxon>
        <taxon>Gigasporaceae</taxon>
        <taxon>Gigaspora</taxon>
    </lineage>
</organism>
<sequence>MPNFVFMYEALIKWALCVHYTRERLIAQRKKRKMGRYSEARIRTRQSKFDIHLTDIEEDAIKVLEIVIRIRLILYLKEFSDC</sequence>
<dbReference type="Proteomes" id="UP000439903">
    <property type="component" value="Unassembled WGS sequence"/>
</dbReference>
<gene>
    <name evidence="1" type="ORF">F8M41_003773</name>
</gene>
<name>A0A8H4A871_GIGMA</name>
<dbReference type="OrthoDB" id="15001at2759"/>
<proteinExistence type="predicted"/>
<reference evidence="1 2" key="1">
    <citation type="journal article" date="2019" name="Environ. Microbiol.">
        <title>At the nexus of three kingdoms: the genome of the mycorrhizal fungus Gigaspora margarita provides insights into plant, endobacterial and fungal interactions.</title>
        <authorList>
            <person name="Venice F."/>
            <person name="Ghignone S."/>
            <person name="Salvioli di Fossalunga A."/>
            <person name="Amselem J."/>
            <person name="Novero M."/>
            <person name="Xianan X."/>
            <person name="Sedzielewska Toro K."/>
            <person name="Morin E."/>
            <person name="Lipzen A."/>
            <person name="Grigoriev I.V."/>
            <person name="Henrissat B."/>
            <person name="Martin F.M."/>
            <person name="Bonfante P."/>
        </authorList>
    </citation>
    <scope>NUCLEOTIDE SEQUENCE [LARGE SCALE GENOMIC DNA]</scope>
    <source>
        <strain evidence="1 2">BEG34</strain>
    </source>
</reference>
<dbReference type="EMBL" id="WTPW01001336">
    <property type="protein sequence ID" value="KAF0441646.1"/>
    <property type="molecule type" value="Genomic_DNA"/>
</dbReference>
<comment type="caution">
    <text evidence="1">The sequence shown here is derived from an EMBL/GenBank/DDBJ whole genome shotgun (WGS) entry which is preliminary data.</text>
</comment>
<evidence type="ECO:0000313" key="2">
    <source>
        <dbReference type="Proteomes" id="UP000439903"/>
    </source>
</evidence>
<dbReference type="AlphaFoldDB" id="A0A8H4A871"/>
<evidence type="ECO:0000313" key="1">
    <source>
        <dbReference type="EMBL" id="KAF0441646.1"/>
    </source>
</evidence>
<protein>
    <submittedName>
        <fullName evidence="1">Uncharacterized protein</fullName>
    </submittedName>
</protein>
<keyword evidence="2" id="KW-1185">Reference proteome</keyword>